<name>A0ABP9WV27_9CHLR</name>
<gene>
    <name evidence="2" type="ORF">Hgul01_00840</name>
</gene>
<feature type="transmembrane region" description="Helical" evidence="1">
    <location>
        <begin position="134"/>
        <end position="155"/>
    </location>
</feature>
<feature type="transmembrane region" description="Helical" evidence="1">
    <location>
        <begin position="12"/>
        <end position="32"/>
    </location>
</feature>
<evidence type="ECO:0000313" key="3">
    <source>
        <dbReference type="Proteomes" id="UP001428290"/>
    </source>
</evidence>
<keyword evidence="1" id="KW-1133">Transmembrane helix</keyword>
<evidence type="ECO:0000256" key="1">
    <source>
        <dbReference type="SAM" id="Phobius"/>
    </source>
</evidence>
<proteinExistence type="predicted"/>
<keyword evidence="1" id="KW-0472">Membrane</keyword>
<sequence length="260" mass="28948">MVTRRDKHKQPMTITIWILITLLVASGAVIAIMRDWRFSLIAILVNYIAQGLFIAQQQFVVPDLVIAGRQFSSLVFIKLITGIGVAIILGITALTFSREYGLEDLDEFSLAELRRAARVAQRASSQENRKFGDYIVPIWSTVLVGLASFFLPRVLPLAVEMYPDQVGLARAIDFMWYWQVFIGLISLVLATDILKIGLGLLLCLSGLDLLYTTLANRINILALGTLSLVTLLLALAIAYLSGLLYGRFKTLNLSETERLK</sequence>
<dbReference type="EMBL" id="BAABRU010000003">
    <property type="protein sequence ID" value="GAA5527058.1"/>
    <property type="molecule type" value="Genomic_DNA"/>
</dbReference>
<accession>A0ABP9WV27</accession>
<reference evidence="2 3" key="1">
    <citation type="submission" date="2024-02" db="EMBL/GenBank/DDBJ databases">
        <title>Herpetosiphon gulosus NBRC 112829.</title>
        <authorList>
            <person name="Ichikawa N."/>
            <person name="Katano-Makiyama Y."/>
            <person name="Hidaka K."/>
        </authorList>
    </citation>
    <scope>NUCLEOTIDE SEQUENCE [LARGE SCALE GENOMIC DNA]</scope>
    <source>
        <strain evidence="2 3">NBRC 112829</strain>
    </source>
</reference>
<dbReference type="Proteomes" id="UP001428290">
    <property type="component" value="Unassembled WGS sequence"/>
</dbReference>
<feature type="transmembrane region" description="Helical" evidence="1">
    <location>
        <begin position="38"/>
        <end position="55"/>
    </location>
</feature>
<protein>
    <submittedName>
        <fullName evidence="2">Uncharacterized protein</fullName>
    </submittedName>
</protein>
<comment type="caution">
    <text evidence="2">The sequence shown here is derived from an EMBL/GenBank/DDBJ whole genome shotgun (WGS) entry which is preliminary data.</text>
</comment>
<organism evidence="2 3">
    <name type="scientific">Herpetosiphon gulosus</name>
    <dbReference type="NCBI Taxonomy" id="1973496"/>
    <lineage>
        <taxon>Bacteria</taxon>
        <taxon>Bacillati</taxon>
        <taxon>Chloroflexota</taxon>
        <taxon>Chloroflexia</taxon>
        <taxon>Herpetosiphonales</taxon>
        <taxon>Herpetosiphonaceae</taxon>
        <taxon>Herpetosiphon</taxon>
    </lineage>
</organism>
<feature type="transmembrane region" description="Helical" evidence="1">
    <location>
        <begin position="75"/>
        <end position="96"/>
    </location>
</feature>
<keyword evidence="3" id="KW-1185">Reference proteome</keyword>
<feature type="transmembrane region" description="Helical" evidence="1">
    <location>
        <begin position="176"/>
        <end position="198"/>
    </location>
</feature>
<keyword evidence="1" id="KW-0812">Transmembrane</keyword>
<evidence type="ECO:0000313" key="2">
    <source>
        <dbReference type="EMBL" id="GAA5527058.1"/>
    </source>
</evidence>
<feature type="transmembrane region" description="Helical" evidence="1">
    <location>
        <begin position="218"/>
        <end position="240"/>
    </location>
</feature>